<dbReference type="EMBL" id="AGWK01000052">
    <property type="protein sequence ID" value="EHO66946.1"/>
    <property type="molecule type" value="Genomic_DNA"/>
</dbReference>
<protein>
    <submittedName>
        <fullName evidence="1">Uncharacterized protein</fullName>
    </submittedName>
</protein>
<accession>H1Q4Q3</accession>
<name>H1Q4Q3_9BACT</name>
<organism evidence="1 2">
    <name type="scientific">Prevotella micans F0438</name>
    <dbReference type="NCBI Taxonomy" id="883158"/>
    <lineage>
        <taxon>Bacteria</taxon>
        <taxon>Pseudomonadati</taxon>
        <taxon>Bacteroidota</taxon>
        <taxon>Bacteroidia</taxon>
        <taxon>Bacteroidales</taxon>
        <taxon>Prevotellaceae</taxon>
        <taxon>Prevotella</taxon>
    </lineage>
</organism>
<evidence type="ECO:0000313" key="2">
    <source>
        <dbReference type="Proteomes" id="UP000016023"/>
    </source>
</evidence>
<reference evidence="1 2" key="1">
    <citation type="submission" date="2011-12" db="EMBL/GenBank/DDBJ databases">
        <title>The Genome Sequence of Prevotella micans F0438.</title>
        <authorList>
            <consortium name="The Broad Institute Genome Sequencing Platform"/>
            <person name="Earl A."/>
            <person name="Ward D."/>
            <person name="Feldgarden M."/>
            <person name="Gevers D."/>
            <person name="Izard J."/>
            <person name="Baranova O.V."/>
            <person name="Blanton J.M."/>
            <person name="Wade W.G."/>
            <person name="Dewhirst F.E."/>
            <person name="Young S.K."/>
            <person name="Zeng Q."/>
            <person name="Gargeya S."/>
            <person name="Fitzgerald M."/>
            <person name="Haas B."/>
            <person name="Abouelleil A."/>
            <person name="Alvarado L."/>
            <person name="Arachchi H.M."/>
            <person name="Berlin A."/>
            <person name="Chapman S.B."/>
            <person name="Gearin G."/>
            <person name="Goldberg J."/>
            <person name="Griggs A."/>
            <person name="Gujja S."/>
            <person name="Hansen M."/>
            <person name="Heiman D."/>
            <person name="Howarth C."/>
            <person name="Larimer J."/>
            <person name="Lui A."/>
            <person name="MacDonald P.J.P."/>
            <person name="McCowen C."/>
            <person name="Montmayeur A."/>
            <person name="Murphy C."/>
            <person name="Neiman D."/>
            <person name="Pearson M."/>
            <person name="Priest M."/>
            <person name="Roberts A."/>
            <person name="Saif S."/>
            <person name="Shea T."/>
            <person name="Sisk P."/>
            <person name="Stolte C."/>
            <person name="Sykes S."/>
            <person name="Wortman J."/>
            <person name="Nusbaum C."/>
            <person name="Birren B."/>
        </authorList>
    </citation>
    <scope>NUCLEOTIDE SEQUENCE [LARGE SCALE GENOMIC DNA]</scope>
    <source>
        <strain evidence="1 2">F0438</strain>
    </source>
</reference>
<dbReference type="STRING" id="883158.HMPREF9140_01891"/>
<proteinExistence type="predicted"/>
<dbReference type="Proteomes" id="UP000016023">
    <property type="component" value="Unassembled WGS sequence"/>
</dbReference>
<sequence length="32" mass="3737">MFNQTKLDLECKFGLDVPPITLLLIMRIKFTP</sequence>
<gene>
    <name evidence="1" type="ORF">HMPREF9140_01891</name>
</gene>
<dbReference type="HOGENOM" id="CLU_3390787_0_0_10"/>
<dbReference type="AlphaFoldDB" id="H1Q4Q3"/>
<comment type="caution">
    <text evidence="1">The sequence shown here is derived from an EMBL/GenBank/DDBJ whole genome shotgun (WGS) entry which is preliminary data.</text>
</comment>
<keyword evidence="2" id="KW-1185">Reference proteome</keyword>
<evidence type="ECO:0000313" key="1">
    <source>
        <dbReference type="EMBL" id="EHO66946.1"/>
    </source>
</evidence>